<dbReference type="InterPro" id="IPR027417">
    <property type="entry name" value="P-loop_NTPase"/>
</dbReference>
<dbReference type="GO" id="GO:0008146">
    <property type="term" value="F:sulfotransferase activity"/>
    <property type="evidence" value="ECO:0007669"/>
    <property type="project" value="InterPro"/>
</dbReference>
<dbReference type="OrthoDB" id="4508169at2"/>
<reference evidence="4 5" key="1">
    <citation type="submission" date="2018-05" db="EMBL/GenBank/DDBJ databases">
        <title>Nocardioides silvaticus genome.</title>
        <authorList>
            <person name="Li C."/>
            <person name="Wang G."/>
        </authorList>
    </citation>
    <scope>NUCLEOTIDE SEQUENCE [LARGE SCALE GENOMIC DNA]</scope>
    <source>
        <strain evidence="4 5">CCTCC AB 2018079</strain>
    </source>
</reference>
<dbReference type="Gene3D" id="3.40.50.300">
    <property type="entry name" value="P-loop containing nucleotide triphosphate hydrolases"/>
    <property type="match status" value="1"/>
</dbReference>
<keyword evidence="5" id="KW-1185">Reference proteome</keyword>
<evidence type="ECO:0000313" key="5">
    <source>
        <dbReference type="Proteomes" id="UP000245507"/>
    </source>
</evidence>
<feature type="domain" description="Sulfotransferase" evidence="3">
    <location>
        <begin position="83"/>
        <end position="260"/>
    </location>
</feature>
<dbReference type="SUPFAM" id="SSF52540">
    <property type="entry name" value="P-loop containing nucleoside triphosphate hydrolases"/>
    <property type="match status" value="1"/>
</dbReference>
<keyword evidence="1" id="KW-0808">Transferase</keyword>
<evidence type="ECO:0000259" key="3">
    <source>
        <dbReference type="Pfam" id="PF00685"/>
    </source>
</evidence>
<name>A0A316TD15_9ACTN</name>
<dbReference type="PANTHER" id="PTHR10605">
    <property type="entry name" value="HEPARAN SULFATE SULFOTRANSFERASE"/>
    <property type="match status" value="1"/>
</dbReference>
<dbReference type="InterPro" id="IPR000863">
    <property type="entry name" value="Sulfotransferase_dom"/>
</dbReference>
<protein>
    <recommendedName>
        <fullName evidence="3">Sulfotransferase domain-containing protein</fullName>
    </recommendedName>
</protein>
<organism evidence="4 5">
    <name type="scientific">Nocardioides silvaticus</name>
    <dbReference type="NCBI Taxonomy" id="2201891"/>
    <lineage>
        <taxon>Bacteria</taxon>
        <taxon>Bacillati</taxon>
        <taxon>Actinomycetota</taxon>
        <taxon>Actinomycetes</taxon>
        <taxon>Propionibacteriales</taxon>
        <taxon>Nocardioidaceae</taxon>
        <taxon>Nocardioides</taxon>
    </lineage>
</organism>
<dbReference type="EMBL" id="QGDD01000011">
    <property type="protein sequence ID" value="PWN01185.1"/>
    <property type="molecule type" value="Genomic_DNA"/>
</dbReference>
<dbReference type="AlphaFoldDB" id="A0A316TD15"/>
<dbReference type="RefSeq" id="WP_109697196.1">
    <property type="nucleotide sequence ID" value="NZ_QGDD01000011.1"/>
</dbReference>
<gene>
    <name evidence="4" type="ORF">DJ010_20330</name>
</gene>
<keyword evidence="2" id="KW-0325">Glycoprotein</keyword>
<sequence length="357" mass="40689">MTVLARFPREGRDELVSLQCDLCVPPVISCSTLPEMRKLGWLMVADGQPLDVCPWCDLSVARKDRVPRGDRTTVPPDPARLPNLVVVGAAKAGSTSLHNYLALHPEISMSEDKEVRFFTDPDHLSWVSRYQEYFAPGTAYRGESTPQYTKWPTFPGVVDRMADLVPDARLIYLVRDPIERTVAEYVEEATWGVITEDIEAALSDVEEPHNRIVAPSRYATQLREIYRRFDPSRVLVVDLGDLRDQPAVTMRRIFDFLGLEQIELDEEALRPRNSYGDKGVLPGWYRALRRPALIRLAHKLPTEQLWRLRSFVFRRVSKPVDRPEPSADALERLRKVLGPEAEDLRALTGQEFAGWSV</sequence>
<dbReference type="Proteomes" id="UP000245507">
    <property type="component" value="Unassembled WGS sequence"/>
</dbReference>
<evidence type="ECO:0000256" key="1">
    <source>
        <dbReference type="ARBA" id="ARBA00022679"/>
    </source>
</evidence>
<comment type="caution">
    <text evidence="4">The sequence shown here is derived from an EMBL/GenBank/DDBJ whole genome shotgun (WGS) entry which is preliminary data.</text>
</comment>
<dbReference type="PANTHER" id="PTHR10605:SF56">
    <property type="entry name" value="BIFUNCTIONAL HEPARAN SULFATE N-DEACETYLASE_N-SULFOTRANSFERASE"/>
    <property type="match status" value="1"/>
</dbReference>
<proteinExistence type="predicted"/>
<dbReference type="InterPro" id="IPR037359">
    <property type="entry name" value="NST/OST"/>
</dbReference>
<evidence type="ECO:0000256" key="2">
    <source>
        <dbReference type="ARBA" id="ARBA00023180"/>
    </source>
</evidence>
<evidence type="ECO:0000313" key="4">
    <source>
        <dbReference type="EMBL" id="PWN01185.1"/>
    </source>
</evidence>
<dbReference type="Pfam" id="PF00685">
    <property type="entry name" value="Sulfotransfer_1"/>
    <property type="match status" value="1"/>
</dbReference>
<accession>A0A316TD15</accession>